<evidence type="ECO:0000313" key="3">
    <source>
        <dbReference type="Proteomes" id="UP000593566"/>
    </source>
</evidence>
<dbReference type="InterPro" id="IPR000210">
    <property type="entry name" value="BTB/POZ_dom"/>
</dbReference>
<dbReference type="SUPFAM" id="SSF54695">
    <property type="entry name" value="POZ domain"/>
    <property type="match status" value="1"/>
</dbReference>
<dbReference type="EMBL" id="JACCJB010000022">
    <property type="protein sequence ID" value="KAF6218371.1"/>
    <property type="molecule type" value="Genomic_DNA"/>
</dbReference>
<dbReference type="RefSeq" id="XP_037147806.1">
    <property type="nucleotide sequence ID" value="XM_037296625.1"/>
</dbReference>
<evidence type="ECO:0000313" key="2">
    <source>
        <dbReference type="EMBL" id="KAF6218371.1"/>
    </source>
</evidence>
<dbReference type="Gene3D" id="3.30.710.10">
    <property type="entry name" value="Potassium Channel Kv1.1, Chain A"/>
    <property type="match status" value="1"/>
</dbReference>
<dbReference type="PANTHER" id="PTHR47843:SF2">
    <property type="entry name" value="BTB DOMAIN-CONTAINING PROTEIN"/>
    <property type="match status" value="1"/>
</dbReference>
<dbReference type="AlphaFoldDB" id="A0A8H6C7Z0"/>
<comment type="caution">
    <text evidence="2">The sequence shown here is derived from an EMBL/GenBank/DDBJ whole genome shotgun (WGS) entry which is preliminary data.</text>
</comment>
<dbReference type="GeneID" id="59334123"/>
<organism evidence="2 3">
    <name type="scientific">Letharia lupina</name>
    <dbReference type="NCBI Taxonomy" id="560253"/>
    <lineage>
        <taxon>Eukaryota</taxon>
        <taxon>Fungi</taxon>
        <taxon>Dikarya</taxon>
        <taxon>Ascomycota</taxon>
        <taxon>Pezizomycotina</taxon>
        <taxon>Lecanoromycetes</taxon>
        <taxon>OSLEUM clade</taxon>
        <taxon>Lecanoromycetidae</taxon>
        <taxon>Lecanorales</taxon>
        <taxon>Lecanorineae</taxon>
        <taxon>Parmeliaceae</taxon>
        <taxon>Letharia</taxon>
    </lineage>
</organism>
<dbReference type="InterPro" id="IPR011333">
    <property type="entry name" value="SKP1/BTB/POZ_sf"/>
</dbReference>
<dbReference type="PANTHER" id="PTHR47843">
    <property type="entry name" value="BTB DOMAIN-CONTAINING PROTEIN-RELATED"/>
    <property type="match status" value="1"/>
</dbReference>
<dbReference type="Pfam" id="PF00651">
    <property type="entry name" value="BTB"/>
    <property type="match status" value="1"/>
</dbReference>
<accession>A0A8H6C7Z0</accession>
<protein>
    <recommendedName>
        <fullName evidence="1">BTB domain-containing protein</fullName>
    </recommendedName>
</protein>
<sequence length="100" mass="11419">MTLNLRGDGVLNVDRELDAPELKNMGQFLTNHTVDIFVGAERKQSHLHRDLLCDRSDHFTACSTVKFEEAQQKQLSLPEDDIESFDLLVKVTIRCTSEED</sequence>
<evidence type="ECO:0000259" key="1">
    <source>
        <dbReference type="Pfam" id="PF00651"/>
    </source>
</evidence>
<gene>
    <name evidence="2" type="ORF">HO133_005718</name>
</gene>
<name>A0A8H6C7Z0_9LECA</name>
<keyword evidence="3" id="KW-1185">Reference proteome</keyword>
<dbReference type="Proteomes" id="UP000593566">
    <property type="component" value="Unassembled WGS sequence"/>
</dbReference>
<feature type="domain" description="BTB" evidence="1">
    <location>
        <begin position="27"/>
        <end position="91"/>
    </location>
</feature>
<proteinExistence type="predicted"/>
<reference evidence="2 3" key="1">
    <citation type="journal article" date="2020" name="Genomics">
        <title>Complete, high-quality genomes from long-read metagenomic sequencing of two wolf lichen thalli reveals enigmatic genome architecture.</title>
        <authorList>
            <person name="McKenzie S.K."/>
            <person name="Walston R.F."/>
            <person name="Allen J.L."/>
        </authorList>
    </citation>
    <scope>NUCLEOTIDE SEQUENCE [LARGE SCALE GENOMIC DNA]</scope>
    <source>
        <strain evidence="2">WasteWater1</strain>
    </source>
</reference>